<feature type="domain" description="DUF7847" evidence="2">
    <location>
        <begin position="24"/>
        <end position="259"/>
    </location>
</feature>
<dbReference type="EMBL" id="JAMGBE010000001">
    <property type="protein sequence ID" value="MCL6728541.1"/>
    <property type="molecule type" value="Genomic_DNA"/>
</dbReference>
<gene>
    <name evidence="3" type="ORF">LZ538_00535</name>
</gene>
<feature type="transmembrane region" description="Helical" evidence="1">
    <location>
        <begin position="226"/>
        <end position="252"/>
    </location>
</feature>
<feature type="transmembrane region" description="Helical" evidence="1">
    <location>
        <begin position="140"/>
        <end position="160"/>
    </location>
</feature>
<dbReference type="InterPro" id="IPR057169">
    <property type="entry name" value="DUF7847"/>
</dbReference>
<accession>A0ABT0RYT1</accession>
<proteinExistence type="predicted"/>
<evidence type="ECO:0000256" key="1">
    <source>
        <dbReference type="SAM" id="Phobius"/>
    </source>
</evidence>
<sequence>MAELSVSKAWDETRIIVARDNRLFAALALALVALPATITGLINPKGVTDNSTPLWVDMAVLAASLVALAGQLALIRMALGPATTVGDAVSHGLRRMPIYLLSAIIIGCGLLLAAVPFVLVVIAAGVQVDNEAELMRSPTFLFIALLYFFLLCFVGVRMLMSSPAASAERIGPIAIIQRSWELTRGHGWQLLGFVLLFFLAAVVVVIAIGAAVGIIVGLVIGPIEPMSVSALVVSLVQALVQAAVTTMLAVMLARMYTQLAGRADVEVSVPKSGI</sequence>
<feature type="transmembrane region" description="Helical" evidence="1">
    <location>
        <begin position="190"/>
        <end position="220"/>
    </location>
</feature>
<feature type="transmembrane region" description="Helical" evidence="1">
    <location>
        <begin position="98"/>
        <end position="128"/>
    </location>
</feature>
<reference evidence="3" key="1">
    <citation type="submission" date="2022-05" db="EMBL/GenBank/DDBJ databases">
        <authorList>
            <person name="Jo J.-H."/>
            <person name="Im W.-T."/>
        </authorList>
    </citation>
    <scope>NUCLEOTIDE SEQUENCE</scope>
    <source>
        <strain evidence="3">SE220</strain>
    </source>
</reference>
<keyword evidence="4" id="KW-1185">Reference proteome</keyword>
<protein>
    <recommendedName>
        <fullName evidence="2">DUF7847 domain-containing protein</fullName>
    </recommendedName>
</protein>
<dbReference type="Pfam" id="PF25231">
    <property type="entry name" value="DUF7847"/>
    <property type="match status" value="1"/>
</dbReference>
<keyword evidence="1" id="KW-1133">Transmembrane helix</keyword>
<dbReference type="Proteomes" id="UP001165342">
    <property type="component" value="Unassembled WGS sequence"/>
</dbReference>
<organism evidence="3 4">
    <name type="scientific">Sphingomonas hankyongi</name>
    <dbReference type="NCBI Taxonomy" id="2908209"/>
    <lineage>
        <taxon>Bacteria</taxon>
        <taxon>Pseudomonadati</taxon>
        <taxon>Pseudomonadota</taxon>
        <taxon>Alphaproteobacteria</taxon>
        <taxon>Sphingomonadales</taxon>
        <taxon>Sphingomonadaceae</taxon>
        <taxon>Sphingomonas</taxon>
    </lineage>
</organism>
<feature type="transmembrane region" description="Helical" evidence="1">
    <location>
        <begin position="54"/>
        <end position="77"/>
    </location>
</feature>
<evidence type="ECO:0000313" key="4">
    <source>
        <dbReference type="Proteomes" id="UP001165342"/>
    </source>
</evidence>
<evidence type="ECO:0000259" key="2">
    <source>
        <dbReference type="Pfam" id="PF25231"/>
    </source>
</evidence>
<dbReference type="RefSeq" id="WP_249830051.1">
    <property type="nucleotide sequence ID" value="NZ_JAMGBE010000001.1"/>
</dbReference>
<name>A0ABT0RYT1_9SPHN</name>
<comment type="caution">
    <text evidence="3">The sequence shown here is derived from an EMBL/GenBank/DDBJ whole genome shotgun (WGS) entry which is preliminary data.</text>
</comment>
<evidence type="ECO:0000313" key="3">
    <source>
        <dbReference type="EMBL" id="MCL6728541.1"/>
    </source>
</evidence>
<keyword evidence="1" id="KW-0472">Membrane</keyword>
<feature type="transmembrane region" description="Helical" evidence="1">
    <location>
        <begin position="23"/>
        <end position="42"/>
    </location>
</feature>
<keyword evidence="1" id="KW-0812">Transmembrane</keyword>